<evidence type="ECO:0000256" key="2">
    <source>
        <dbReference type="ARBA" id="ARBA00023134"/>
    </source>
</evidence>
<dbReference type="SMART" id="SM00177">
    <property type="entry name" value="ARF"/>
    <property type="match status" value="1"/>
</dbReference>
<dbReference type="KEGG" id="tpf:TPHA_0G02120"/>
<dbReference type="Gene3D" id="3.40.50.300">
    <property type="entry name" value="P-loop containing nucleotide triphosphate hydrolases"/>
    <property type="match status" value="1"/>
</dbReference>
<dbReference type="PANTHER" id="PTHR45697">
    <property type="entry name" value="ADP-RIBOSYLATION FACTOR-LIKE PROTEIN 2-RELATED"/>
    <property type="match status" value="1"/>
</dbReference>
<keyword evidence="4" id="KW-0479">Metal-binding</keyword>
<dbReference type="STRING" id="1071381.G8BVX0"/>
<dbReference type="InterPro" id="IPR005225">
    <property type="entry name" value="Small_GTP-bd"/>
</dbReference>
<name>G8BVX0_TETPH</name>
<protein>
    <recommendedName>
        <fullName evidence="7">ADP-ribosylation factor-like protein 2</fullName>
    </recommendedName>
</protein>
<reference evidence="5 6" key="1">
    <citation type="journal article" date="2011" name="Proc. Natl. Acad. Sci. U.S.A.">
        <title>Evolutionary erosion of yeast sex chromosomes by mating-type switching accidents.</title>
        <authorList>
            <person name="Gordon J.L."/>
            <person name="Armisen D."/>
            <person name="Proux-Wera E."/>
            <person name="Oheigeartaigh S.S."/>
            <person name="Byrne K.P."/>
            <person name="Wolfe K.H."/>
        </authorList>
    </citation>
    <scope>NUCLEOTIDE SEQUENCE [LARGE SCALE GENOMIC DNA]</scope>
    <source>
        <strain evidence="6">ATCC 24235 / CBS 4417 / NBRC 1672 / NRRL Y-8282 / UCD 70-5</strain>
    </source>
</reference>
<dbReference type="OMA" id="ENILDWI"/>
<dbReference type="InterPro" id="IPR006689">
    <property type="entry name" value="Small_GTPase_ARF/SAR"/>
</dbReference>
<feature type="binding site" evidence="3">
    <location>
        <position position="73"/>
    </location>
    <ligand>
        <name>GTP</name>
        <dbReference type="ChEBI" id="CHEBI:37565"/>
    </ligand>
</feature>
<dbReference type="PRINTS" id="PR00449">
    <property type="entry name" value="RASTRNSFRMNG"/>
</dbReference>
<dbReference type="RefSeq" id="XP_003686482.1">
    <property type="nucleotide sequence ID" value="XM_003686434.1"/>
</dbReference>
<keyword evidence="4" id="KW-0460">Magnesium</keyword>
<dbReference type="GO" id="GO:0046872">
    <property type="term" value="F:metal ion binding"/>
    <property type="evidence" value="ECO:0007669"/>
    <property type="project" value="UniProtKB-KW"/>
</dbReference>
<keyword evidence="6" id="KW-1185">Reference proteome</keyword>
<dbReference type="CDD" id="cd00878">
    <property type="entry name" value="Arf_Arl"/>
    <property type="match status" value="1"/>
</dbReference>
<dbReference type="SMART" id="SM00178">
    <property type="entry name" value="SAR"/>
    <property type="match status" value="1"/>
</dbReference>
<dbReference type="eggNOG" id="KOG0073">
    <property type="taxonomic scope" value="Eukaryota"/>
</dbReference>
<dbReference type="InterPro" id="IPR044612">
    <property type="entry name" value="ARL2/3"/>
</dbReference>
<accession>G8BVX0</accession>
<dbReference type="GO" id="GO:0006457">
    <property type="term" value="P:protein folding"/>
    <property type="evidence" value="ECO:0007669"/>
    <property type="project" value="EnsemblFungi"/>
</dbReference>
<dbReference type="EMBL" id="HE612862">
    <property type="protein sequence ID" value="CCE64048.1"/>
    <property type="molecule type" value="Genomic_DNA"/>
</dbReference>
<dbReference type="Proteomes" id="UP000005666">
    <property type="component" value="Chromosome 7"/>
</dbReference>
<sequence length="200" mass="22954">MGLLTIIKKQKIKDREIRCLILGLDNAGKSTIVNKLLPKDDQILDNEITPTIGFQIHSFYHSEHLITIWDIGGQSTLRPFWDNYFDKTDILIWCIDVNVQIRYDESIKELKNLINMNNDRIGYDFPILIVLNKTDLLLQQNDGNNLIEGKLLSLQDKVIKSLNLENKVTKNYEFIQCSASHGDGIENIMNSIIASSEYNS</sequence>
<dbReference type="InterPro" id="IPR027417">
    <property type="entry name" value="P-loop_NTPase"/>
</dbReference>
<dbReference type="AlphaFoldDB" id="G8BVX0"/>
<evidence type="ECO:0000256" key="1">
    <source>
        <dbReference type="ARBA" id="ARBA00022741"/>
    </source>
</evidence>
<evidence type="ECO:0000256" key="3">
    <source>
        <dbReference type="PIRSR" id="PIRSR606689-1"/>
    </source>
</evidence>
<dbReference type="GO" id="GO:0007021">
    <property type="term" value="P:tubulin complex assembly"/>
    <property type="evidence" value="ECO:0007669"/>
    <property type="project" value="EnsemblFungi"/>
</dbReference>
<organism evidence="5 6">
    <name type="scientific">Tetrapisispora phaffii (strain ATCC 24235 / CBS 4417 / NBRC 1672 / NRRL Y-8282 / UCD 70-5)</name>
    <name type="common">Yeast</name>
    <name type="synonym">Fabospora phaffii</name>
    <dbReference type="NCBI Taxonomy" id="1071381"/>
    <lineage>
        <taxon>Eukaryota</taxon>
        <taxon>Fungi</taxon>
        <taxon>Dikarya</taxon>
        <taxon>Ascomycota</taxon>
        <taxon>Saccharomycotina</taxon>
        <taxon>Saccharomycetes</taxon>
        <taxon>Saccharomycetales</taxon>
        <taxon>Saccharomycetaceae</taxon>
        <taxon>Tetrapisispora</taxon>
    </lineage>
</organism>
<dbReference type="Pfam" id="PF00025">
    <property type="entry name" value="Arf"/>
    <property type="match status" value="1"/>
</dbReference>
<dbReference type="GO" id="GO:0003924">
    <property type="term" value="F:GTPase activity"/>
    <property type="evidence" value="ECO:0007669"/>
    <property type="project" value="InterPro"/>
</dbReference>
<feature type="binding site" evidence="4">
    <location>
        <position position="51"/>
    </location>
    <ligand>
        <name>Mg(2+)</name>
        <dbReference type="ChEBI" id="CHEBI:18420"/>
    </ligand>
</feature>
<dbReference type="GeneID" id="11535868"/>
<evidence type="ECO:0000313" key="5">
    <source>
        <dbReference type="EMBL" id="CCE64048.1"/>
    </source>
</evidence>
<dbReference type="PROSITE" id="PS51417">
    <property type="entry name" value="ARF"/>
    <property type="match status" value="1"/>
</dbReference>
<dbReference type="GO" id="GO:0005525">
    <property type="term" value="F:GTP binding"/>
    <property type="evidence" value="ECO:0007669"/>
    <property type="project" value="UniProtKB-KW"/>
</dbReference>
<dbReference type="OrthoDB" id="2011769at2759"/>
<dbReference type="HOGENOM" id="CLU_040729_12_3_1"/>
<keyword evidence="1 3" id="KW-0547">Nucleotide-binding</keyword>
<dbReference type="SUPFAM" id="SSF52540">
    <property type="entry name" value="P-loop containing nucleoside triphosphate hydrolases"/>
    <property type="match status" value="1"/>
</dbReference>
<feature type="binding site" evidence="4">
    <location>
        <position position="30"/>
    </location>
    <ligand>
        <name>Mg(2+)</name>
        <dbReference type="ChEBI" id="CHEBI:18420"/>
    </ligand>
</feature>
<evidence type="ECO:0008006" key="7">
    <source>
        <dbReference type="Google" id="ProtNLM"/>
    </source>
</evidence>
<evidence type="ECO:0000256" key="4">
    <source>
        <dbReference type="PIRSR" id="PIRSR606689-2"/>
    </source>
</evidence>
<keyword evidence="2 3" id="KW-0342">GTP-binding</keyword>
<dbReference type="NCBIfam" id="TIGR00231">
    <property type="entry name" value="small_GTP"/>
    <property type="match status" value="1"/>
</dbReference>
<evidence type="ECO:0000313" key="6">
    <source>
        <dbReference type="Proteomes" id="UP000005666"/>
    </source>
</evidence>
<feature type="binding site" evidence="3">
    <location>
        <begin position="23"/>
        <end position="30"/>
    </location>
    <ligand>
        <name>GTP</name>
        <dbReference type="ChEBI" id="CHEBI:37565"/>
    </ligand>
</feature>
<gene>
    <name evidence="5" type="primary">TPHA0G02120</name>
    <name evidence="5" type="ordered locus">TPHA_0G02120</name>
</gene>
<proteinExistence type="predicted"/>
<feature type="binding site" evidence="3">
    <location>
        <begin position="132"/>
        <end position="135"/>
    </location>
    <ligand>
        <name>GTP</name>
        <dbReference type="ChEBI" id="CHEBI:37565"/>
    </ligand>
</feature>